<dbReference type="InterPro" id="IPR021843">
    <property type="entry name" value="PSME4_C"/>
</dbReference>
<keyword evidence="10" id="KW-1185">Reference proteome</keyword>
<dbReference type="PANTHER" id="PTHR32170">
    <property type="entry name" value="PROTEASOME ACTIVATOR COMPLEX SUBUNIT 4"/>
    <property type="match status" value="1"/>
</dbReference>
<organism evidence="9 10">
    <name type="scientific">Pythium oligandrum</name>
    <name type="common">Mycoparasitic fungus</name>
    <dbReference type="NCBI Taxonomy" id="41045"/>
    <lineage>
        <taxon>Eukaryota</taxon>
        <taxon>Sar</taxon>
        <taxon>Stramenopiles</taxon>
        <taxon>Oomycota</taxon>
        <taxon>Peronosporomycetes</taxon>
        <taxon>Pythiales</taxon>
        <taxon>Pythiaceae</taxon>
        <taxon>Pythium</taxon>
    </lineage>
</organism>
<accession>A0A8K1CRK7</accession>
<dbReference type="GO" id="GO:0070628">
    <property type="term" value="F:proteasome binding"/>
    <property type="evidence" value="ECO:0007669"/>
    <property type="project" value="InterPro"/>
</dbReference>
<gene>
    <name evidence="9" type="ORF">Poli38472_011042</name>
</gene>
<feature type="region of interest" description="Disordered" evidence="5">
    <location>
        <begin position="603"/>
        <end position="625"/>
    </location>
</feature>
<evidence type="ECO:0000256" key="6">
    <source>
        <dbReference type="SAM" id="Phobius"/>
    </source>
</evidence>
<sequence>MDDADVHTEHPYYRLLPSYITPASLASERQELVARVHETLTALEQLKDGIDGVVLQKRHFRSVETLFQLKHVLPKTLHKTLMELLVWHVWENEGKHFVDVDMQVRAVRTLTMLLRKWRSKRKPSERSEIVLSWRLVQAAVERVCFSSPGYIRPASQVTMQALASGMVKCAEAARPFFQPESGNTCVAVELWAKFGPEIRNIKSTGCFQALGTFSLLFTLSEPVETTNWSAVEALLPEFFSAWALVSRSADWDGHWFKIFSRIAKKYPEKCHVVLRTHLPYIFGKVHDLLELPSDLGSPFKNNAWPAAFSILHGTKRFDQYAMRLCAYLLEDPKVDGEPAPANQFILEILYTVKTFFHPSNASNVANVVGITIYYLIGLTAKRLGAEKASGKQLLRVESCRPIFDALLDLSYYGIYSKNRSISSKCMYVIKILVCLDPAHCARPVLDQMVRALDPQALSQSHMAPAAISSMSVFLYHLMSGRHPGGSGLLFTTYLAPLLRLTLPGIDPNDEKKTQATVTLYFHVLSWLPLVNDVAKRGNADLIKSRVDASEVYFREMEDDLFASMAPLSADVDQKMWEFGTFLEEWSLSLLDRCLEFVRTRTSAHTNSPDTSSKPAGHGPGGSRSGEDTSVLEVLNMMSLLYAQMSPAIYTQALRKTVAFVSNSFFTNAFGGKVIATLIFNCMQGNLKESLPQFMSIVVEKLRVTKTSVDVQTLMTNEKVWYLHILNGLVRFNDADHSAVLVYEAELTAILSHFLHHEDEKEVYEAATDILQHLLHALLGVYPTDFRSLPPADWELATSESAGMFQFLGTAVSWKQLNVSWHEPNQDELEFAFKLLQAHLVNTFTTLKELQASKDVNVRTWMPHLKRVFESIRGARNILVDHAVSTNSALQAGSYPLLVSAAGNNQELLNGFVGLKATIMENLHAVTTYWRTHGSKGAIENQLWHVVLKMIKQLLIWRGSHMDGHRSKEKQNAYIKATTADTASRQLQKRRRFERDLVSVTPLASRNEMVERVLFFYSKRKVQEHFELAHQALRDSNESKTKHQYEALLLDVERLMQSPYDEVRGEAGAVMRESTEIYAKWIYSRLSSLIDVLEGKVVDEASGFVKEEVISGVLEFMTKPIVLNYFWKRCGSLLARTLKALLRINEDVVKKIETEASKAKISLKAQAFFLALLASWRYVRHSASIDLIQELLATEPGQGEHWKQQLMHLVTFYPLLQPQGTPVPLGLWKLVIKQLGHEVLPVRQIALLLFAQLVGLRKWHTTSDGAVEADALLFSDATLQALFTAVLDNHRNMQRSAASADGQHANAPSDWSFGVNEVIRYLSNSSSAYPKAYPLSSVRLMNQTADSFKSTSVGTIKLIQLLTQLNPQATLSESILTRLGELVKRVDPKNSEEDRQAAFSTLGEWIGGALRGLIKLDGADEAVVAEKVTAVEGLLKKTLPHVNVVLVEPWTQLLYYVTRPSHTTSVALSRLGDIVSYVIDELEQSFARATAEDYAHQVKWLSLVEPLLLHLLPTAQTGSEEVRSIAEALRTKSLAVIEEHALAHRYKMVRDRVAKTLYVLEVNALSRDAPFPLLDKLFSLTELNTEATTDMDMEASEENPVALNAKETAMQWLSCAERIGDTRDFVTVLNKLFPVAFLTQNHAKVEIALLAKNVTNSISLSMRLYYVPEDAASATQLDAIMDVLEKFGSNPLWKTRGAVLRFLTSFTFYHWIFMSREQKQRLQTLVMTFLSDEQREVQDMAKYALRSLIHIERADVVDTLSRQLTEQAADARVKHPKLVRRLQKQEKDQESAEEIARTKQRIKTNENKMSKSILAMSAIVLAFPYSVPAFVPLLFEEMGRYLYVKLATATVSYLEKAVKDTLLEFKRTHQDNWLDIKHNLTTEQRDVFEDVLISPGYYT</sequence>
<protein>
    <recommendedName>
        <fullName evidence="11">Proteasome activator subunit 4</fullName>
    </recommendedName>
</protein>
<dbReference type="InterPro" id="IPR035309">
    <property type="entry name" value="PSME4"/>
</dbReference>
<keyword evidence="6" id="KW-0472">Membrane</keyword>
<reference evidence="9" key="1">
    <citation type="submission" date="2019-03" db="EMBL/GenBank/DDBJ databases">
        <title>Long read genome sequence of the mycoparasitic Pythium oligandrum ATCC 38472 isolated from sugarbeet rhizosphere.</title>
        <authorList>
            <person name="Gaulin E."/>
        </authorList>
    </citation>
    <scope>NUCLEOTIDE SEQUENCE</scope>
    <source>
        <strain evidence="9">ATCC 38472_TT</strain>
    </source>
</reference>
<evidence type="ECO:0000256" key="3">
    <source>
        <dbReference type="ARBA" id="ARBA00022763"/>
    </source>
</evidence>
<feature type="transmembrane region" description="Helical" evidence="6">
    <location>
        <begin position="1812"/>
        <end position="1834"/>
    </location>
</feature>
<evidence type="ECO:0000256" key="2">
    <source>
        <dbReference type="ARBA" id="ARBA00022737"/>
    </source>
</evidence>
<evidence type="ECO:0000256" key="5">
    <source>
        <dbReference type="SAM" id="MobiDB-lite"/>
    </source>
</evidence>
<dbReference type="PANTHER" id="PTHR32170:SF3">
    <property type="entry name" value="PROTEASOME ACTIVATOR COMPLEX SUBUNIT 4"/>
    <property type="match status" value="1"/>
</dbReference>
<feature type="compositionally biased region" description="Polar residues" evidence="5">
    <location>
        <begin position="603"/>
        <end position="613"/>
    </location>
</feature>
<dbReference type="InterPro" id="IPR016024">
    <property type="entry name" value="ARM-type_fold"/>
</dbReference>
<evidence type="ECO:0000259" key="7">
    <source>
        <dbReference type="Pfam" id="PF11919"/>
    </source>
</evidence>
<keyword evidence="3" id="KW-0227">DNA damage</keyword>
<feature type="domain" description="Proteasome activator Blm10 middle HEAT repeats region" evidence="8">
    <location>
        <begin position="349"/>
        <end position="872"/>
    </location>
</feature>
<dbReference type="GO" id="GO:0010499">
    <property type="term" value="P:proteasomal ubiquitin-independent protein catabolic process"/>
    <property type="evidence" value="ECO:0007669"/>
    <property type="project" value="TreeGrafter"/>
</dbReference>
<name>A0A8K1CRK7_PYTOL</name>
<keyword evidence="2" id="KW-0677">Repeat</keyword>
<comment type="similarity">
    <text evidence="1">Belongs to the BLM10 family.</text>
</comment>
<keyword evidence="6" id="KW-0812">Transmembrane</keyword>
<dbReference type="GO" id="GO:0005829">
    <property type="term" value="C:cytosol"/>
    <property type="evidence" value="ECO:0007669"/>
    <property type="project" value="TreeGrafter"/>
</dbReference>
<dbReference type="GO" id="GO:0005634">
    <property type="term" value="C:nucleus"/>
    <property type="evidence" value="ECO:0007669"/>
    <property type="project" value="TreeGrafter"/>
</dbReference>
<proteinExistence type="inferred from homology"/>
<keyword evidence="4" id="KW-0234">DNA repair</keyword>
<dbReference type="InterPro" id="IPR032430">
    <property type="entry name" value="Blm10_mid"/>
</dbReference>
<comment type="caution">
    <text evidence="9">The sequence shown here is derived from an EMBL/GenBank/DDBJ whole genome shotgun (WGS) entry which is preliminary data.</text>
</comment>
<evidence type="ECO:0000259" key="8">
    <source>
        <dbReference type="Pfam" id="PF16507"/>
    </source>
</evidence>
<evidence type="ECO:0000313" key="9">
    <source>
        <dbReference type="EMBL" id="TMW67422.1"/>
    </source>
</evidence>
<evidence type="ECO:0000256" key="1">
    <source>
        <dbReference type="ARBA" id="ARBA00005739"/>
    </source>
</evidence>
<dbReference type="EMBL" id="SPLM01000004">
    <property type="protein sequence ID" value="TMW67422.1"/>
    <property type="molecule type" value="Genomic_DNA"/>
</dbReference>
<dbReference type="GO" id="GO:0006281">
    <property type="term" value="P:DNA repair"/>
    <property type="evidence" value="ECO:0007669"/>
    <property type="project" value="UniProtKB-KW"/>
</dbReference>
<dbReference type="Pfam" id="PF11919">
    <property type="entry name" value="PSME4_C"/>
    <property type="match status" value="1"/>
</dbReference>
<dbReference type="Proteomes" id="UP000794436">
    <property type="component" value="Unassembled WGS sequence"/>
</dbReference>
<dbReference type="SUPFAM" id="SSF48371">
    <property type="entry name" value="ARM repeat"/>
    <property type="match status" value="2"/>
</dbReference>
<feature type="domain" description="Proteasome activator complex subunit 4 C-terminal" evidence="7">
    <location>
        <begin position="1808"/>
        <end position="1897"/>
    </location>
</feature>
<evidence type="ECO:0008006" key="11">
    <source>
        <dbReference type="Google" id="ProtNLM"/>
    </source>
</evidence>
<dbReference type="OrthoDB" id="17907at2759"/>
<evidence type="ECO:0000256" key="4">
    <source>
        <dbReference type="ARBA" id="ARBA00023204"/>
    </source>
</evidence>
<evidence type="ECO:0000313" key="10">
    <source>
        <dbReference type="Proteomes" id="UP000794436"/>
    </source>
</evidence>
<dbReference type="Pfam" id="PF16507">
    <property type="entry name" value="HEAT_PSME4_mid"/>
    <property type="match status" value="1"/>
</dbReference>
<dbReference type="GO" id="GO:0016504">
    <property type="term" value="F:peptidase activator activity"/>
    <property type="evidence" value="ECO:0007669"/>
    <property type="project" value="InterPro"/>
</dbReference>
<keyword evidence="6" id="KW-1133">Transmembrane helix</keyword>